<gene>
    <name evidence="2" type="ORF">AKO1_000035</name>
</gene>
<evidence type="ECO:0000313" key="2">
    <source>
        <dbReference type="EMBL" id="KAL0487830.1"/>
    </source>
</evidence>
<feature type="region of interest" description="Disordered" evidence="1">
    <location>
        <begin position="73"/>
        <end position="96"/>
    </location>
</feature>
<name>A0AAW2ZG95_9EUKA</name>
<evidence type="ECO:0000256" key="1">
    <source>
        <dbReference type="SAM" id="MobiDB-lite"/>
    </source>
</evidence>
<evidence type="ECO:0000313" key="3">
    <source>
        <dbReference type="Proteomes" id="UP001431209"/>
    </source>
</evidence>
<dbReference type="EMBL" id="JAOPGA020001376">
    <property type="protein sequence ID" value="KAL0487830.1"/>
    <property type="molecule type" value="Genomic_DNA"/>
</dbReference>
<dbReference type="AlphaFoldDB" id="A0AAW2ZG95"/>
<protein>
    <submittedName>
        <fullName evidence="2">Ghr</fullName>
    </submittedName>
</protein>
<comment type="caution">
    <text evidence="2">The sequence shown here is derived from an EMBL/GenBank/DDBJ whole genome shotgun (WGS) entry which is preliminary data.</text>
</comment>
<proteinExistence type="predicted"/>
<organism evidence="2 3">
    <name type="scientific">Acrasis kona</name>
    <dbReference type="NCBI Taxonomy" id="1008807"/>
    <lineage>
        <taxon>Eukaryota</taxon>
        <taxon>Discoba</taxon>
        <taxon>Heterolobosea</taxon>
        <taxon>Tetramitia</taxon>
        <taxon>Eutetramitia</taxon>
        <taxon>Acrasidae</taxon>
        <taxon>Acrasis</taxon>
    </lineage>
</organism>
<sequence length="209" mass="24023">MSLLHRKRLHSTEFGLESEDDIDCFRMHKRYLSEELSLRISELKLNNGSSTQITYEKSPPLPPHIIINKAPKTISHSVSPPTSSVSPTSLSRSHRKQQKALMLYTPPVEEKKTEEIIPKIIKEENLKHVTSILPHNILSHFLKVKKPSQEIVLYKDPNLIIKEAYEKTRGPHNITPSDVEMASNPFESKPIFKNEIVEEINIDDIMQED</sequence>
<feature type="compositionally biased region" description="Low complexity" evidence="1">
    <location>
        <begin position="75"/>
        <end position="91"/>
    </location>
</feature>
<dbReference type="Proteomes" id="UP001431209">
    <property type="component" value="Unassembled WGS sequence"/>
</dbReference>
<keyword evidence="3" id="KW-1185">Reference proteome</keyword>
<reference evidence="2 3" key="1">
    <citation type="submission" date="2024-03" db="EMBL/GenBank/DDBJ databases">
        <title>The Acrasis kona genome and developmental transcriptomes reveal deep origins of eukaryotic multicellular pathways.</title>
        <authorList>
            <person name="Sheikh S."/>
            <person name="Fu C.-J."/>
            <person name="Brown M.W."/>
            <person name="Baldauf S.L."/>
        </authorList>
    </citation>
    <scope>NUCLEOTIDE SEQUENCE [LARGE SCALE GENOMIC DNA]</scope>
    <source>
        <strain evidence="2 3">ATCC MYA-3509</strain>
    </source>
</reference>
<accession>A0AAW2ZG95</accession>